<dbReference type="GO" id="GO:0003676">
    <property type="term" value="F:nucleic acid binding"/>
    <property type="evidence" value="ECO:0007669"/>
    <property type="project" value="InterPro"/>
</dbReference>
<evidence type="ECO:0000256" key="1">
    <source>
        <dbReference type="ARBA" id="ARBA00009921"/>
    </source>
</evidence>
<keyword evidence="6" id="KW-0963">Cytoplasm</keyword>
<dbReference type="GO" id="GO:0000175">
    <property type="term" value="F:3'-5'-RNA exonuclease activity"/>
    <property type="evidence" value="ECO:0007669"/>
    <property type="project" value="InterPro"/>
</dbReference>
<dbReference type="PANTHER" id="PTHR11046">
    <property type="entry name" value="OLIGORIBONUCLEASE, MITOCHONDRIAL"/>
    <property type="match status" value="1"/>
</dbReference>
<evidence type="ECO:0000256" key="5">
    <source>
        <dbReference type="ARBA" id="ARBA00070964"/>
    </source>
</evidence>
<protein>
    <recommendedName>
        <fullName evidence="5 6">Oligoribonuclease</fullName>
        <ecNumber evidence="6">3.1.-.-</ecNumber>
    </recommendedName>
</protein>
<dbReference type="NCBIfam" id="NF003765">
    <property type="entry name" value="PRK05359.1"/>
    <property type="match status" value="1"/>
</dbReference>
<comment type="caution">
    <text evidence="8">The sequence shown here is derived from an EMBL/GenBank/DDBJ whole genome shotgun (WGS) entry which is preliminary data.</text>
</comment>
<keyword evidence="3 6" id="KW-0378">Hydrolase</keyword>
<dbReference type="Proteomes" id="UP000296144">
    <property type="component" value="Unassembled WGS sequence"/>
</dbReference>
<proteinExistence type="inferred from homology"/>
<comment type="similarity">
    <text evidence="1 6">Belongs to the oligoribonuclease family.</text>
</comment>
<evidence type="ECO:0000256" key="4">
    <source>
        <dbReference type="ARBA" id="ARBA00022839"/>
    </source>
</evidence>
<dbReference type="Pfam" id="PF00929">
    <property type="entry name" value="RNase_T"/>
    <property type="match status" value="1"/>
</dbReference>
<dbReference type="FunFam" id="3.30.420.10:FF:000003">
    <property type="entry name" value="Oligoribonuclease"/>
    <property type="match status" value="1"/>
</dbReference>
<evidence type="ECO:0000256" key="3">
    <source>
        <dbReference type="ARBA" id="ARBA00022801"/>
    </source>
</evidence>
<comment type="subcellular location">
    <subcellularLocation>
        <location evidence="6">Cytoplasm</location>
    </subcellularLocation>
</comment>
<evidence type="ECO:0000313" key="8">
    <source>
        <dbReference type="EMBL" id="PPI86519.1"/>
    </source>
</evidence>
<dbReference type="GO" id="GO:0005737">
    <property type="term" value="C:cytoplasm"/>
    <property type="evidence" value="ECO:0007669"/>
    <property type="project" value="UniProtKB-SubCell"/>
</dbReference>
<gene>
    <name evidence="6" type="primary">orn</name>
    <name evidence="8" type="ORF">CRV10_02270</name>
</gene>
<sequence length="182" mass="21424">MTTKNENNLIWIDLEMTGLNPEKDRIIEIATIITDTNLNTLANGPVIAIYQTEEELKHMDNWNLKTHTNNGLLDRVRKSQFKEKEAEQVTIEFLKKWVPEKKSPICGSSICQDRRFLFKYMTELEDYFHYRCIDVSTLKELSIRWKPNTVLNIKNTCSHTALNDIINSIEELSHYRKHLLNI</sequence>
<reference evidence="8 9" key="1">
    <citation type="journal article" date="2018" name="Genome Biol. Evol.">
        <title>Cladogenesis and Genomic Streamlining in Extracellular Endosymbionts of Tropical Stink Bugs.</title>
        <authorList>
            <person name="Otero-Bravo A."/>
            <person name="Goffredi S."/>
            <person name="Sabree Z.L."/>
        </authorList>
    </citation>
    <scope>NUCLEOTIDE SEQUENCE [LARGE SCALE GENOMIC DNA]</scope>
    <source>
        <strain evidence="8 9">SoEL</strain>
    </source>
</reference>
<dbReference type="Gene3D" id="3.30.420.10">
    <property type="entry name" value="Ribonuclease H-like superfamily/Ribonuclease H"/>
    <property type="match status" value="1"/>
</dbReference>
<keyword evidence="2 6" id="KW-0540">Nuclease</keyword>
<dbReference type="OrthoDB" id="9801329at2"/>
<dbReference type="HAMAP" id="MF_00045">
    <property type="entry name" value="Oligoribonuclease"/>
    <property type="match status" value="1"/>
</dbReference>
<keyword evidence="4 6" id="KW-0269">Exonuclease</keyword>
<comment type="function">
    <text evidence="6">3'-to-5' exoribonuclease specific for small oligoribonucleotides.</text>
</comment>
<evidence type="ECO:0000313" key="9">
    <source>
        <dbReference type="Proteomes" id="UP000296144"/>
    </source>
</evidence>
<dbReference type="EC" id="3.1.-.-" evidence="6"/>
<evidence type="ECO:0000256" key="6">
    <source>
        <dbReference type="HAMAP-Rule" id="MF_00045"/>
    </source>
</evidence>
<name>A0A2P5SVZ6_9GAMM</name>
<feature type="active site" evidence="6">
    <location>
        <position position="130"/>
    </location>
</feature>
<keyword evidence="9" id="KW-1185">Reference proteome</keyword>
<dbReference type="InterPro" id="IPR022894">
    <property type="entry name" value="Oligoribonuclease"/>
</dbReference>
<feature type="domain" description="Exonuclease" evidence="7">
    <location>
        <begin position="8"/>
        <end position="181"/>
    </location>
</feature>
<dbReference type="CDD" id="cd06135">
    <property type="entry name" value="Orn"/>
    <property type="match status" value="1"/>
</dbReference>
<dbReference type="GO" id="GO:0006259">
    <property type="term" value="P:DNA metabolic process"/>
    <property type="evidence" value="ECO:0007669"/>
    <property type="project" value="UniProtKB-ARBA"/>
</dbReference>
<dbReference type="SUPFAM" id="SSF53098">
    <property type="entry name" value="Ribonuclease H-like"/>
    <property type="match status" value="1"/>
</dbReference>
<dbReference type="InterPro" id="IPR013520">
    <property type="entry name" value="Ribonucl_H"/>
</dbReference>
<dbReference type="InterPro" id="IPR012337">
    <property type="entry name" value="RNaseH-like_sf"/>
</dbReference>
<dbReference type="PANTHER" id="PTHR11046:SF0">
    <property type="entry name" value="OLIGORIBONUCLEASE, MITOCHONDRIAL"/>
    <property type="match status" value="1"/>
</dbReference>
<organism evidence="8 9">
    <name type="scientific">Candidatus Pantoea edessiphila</name>
    <dbReference type="NCBI Taxonomy" id="2044610"/>
    <lineage>
        <taxon>Bacteria</taxon>
        <taxon>Pseudomonadati</taxon>
        <taxon>Pseudomonadota</taxon>
        <taxon>Gammaproteobacteria</taxon>
        <taxon>Enterobacterales</taxon>
        <taxon>Erwiniaceae</taxon>
        <taxon>Pantoea</taxon>
    </lineage>
</organism>
<evidence type="ECO:0000256" key="2">
    <source>
        <dbReference type="ARBA" id="ARBA00022722"/>
    </source>
</evidence>
<accession>A0A2P5SVZ6</accession>
<dbReference type="AlphaFoldDB" id="A0A2P5SVZ6"/>
<dbReference type="EMBL" id="PDKU01000003">
    <property type="protein sequence ID" value="PPI86519.1"/>
    <property type="molecule type" value="Genomic_DNA"/>
</dbReference>
<dbReference type="SMART" id="SM00479">
    <property type="entry name" value="EXOIII"/>
    <property type="match status" value="1"/>
</dbReference>
<dbReference type="InterPro" id="IPR036397">
    <property type="entry name" value="RNaseH_sf"/>
</dbReference>
<evidence type="ECO:0000259" key="7">
    <source>
        <dbReference type="SMART" id="SM00479"/>
    </source>
</evidence>